<evidence type="ECO:0000313" key="2">
    <source>
        <dbReference type="Proteomes" id="UP000886998"/>
    </source>
</evidence>
<evidence type="ECO:0000313" key="1">
    <source>
        <dbReference type="EMBL" id="GFY40530.1"/>
    </source>
</evidence>
<evidence type="ECO:0008006" key="3">
    <source>
        <dbReference type="Google" id="ProtNLM"/>
    </source>
</evidence>
<sequence>MNSDLEISEGALVIQEYGRIIGCPMATVAKALVLYHRFQRLVRGHEADLVCVPAAVLSISVNLCQNNITDEKIVLVFYHKNMDKKVNVDPEREDPPPDRIENMIKSLSKNVLHILRVLSHTMDCEIAHTYVFKYLNKFQSLINLEDFEIVGFSTTAAKLLSTFYLCQRCIKYEPEAITVACIHFLFVYFKFNVPKLSRILFKEFRDYADKEKVSIIVGDMLTVARISTERAPSI</sequence>
<comment type="caution">
    <text evidence="1">The sequence shown here is derived from an EMBL/GenBank/DDBJ whole genome shotgun (WGS) entry which is preliminary data.</text>
</comment>
<reference evidence="1" key="1">
    <citation type="submission" date="2020-08" db="EMBL/GenBank/DDBJ databases">
        <title>Multicomponent nature underlies the extraordinary mechanical properties of spider dragline silk.</title>
        <authorList>
            <person name="Kono N."/>
            <person name="Nakamura H."/>
            <person name="Mori M."/>
            <person name="Yoshida Y."/>
            <person name="Ohtoshi R."/>
            <person name="Malay A.D."/>
            <person name="Moran D.A.P."/>
            <person name="Tomita M."/>
            <person name="Numata K."/>
            <person name="Arakawa K."/>
        </authorList>
    </citation>
    <scope>NUCLEOTIDE SEQUENCE</scope>
</reference>
<accession>A0A8X7BQZ5</accession>
<gene>
    <name evidence="1" type="primary">NCL1_49058</name>
    <name evidence="1" type="ORF">TNIN_134321</name>
</gene>
<dbReference type="AlphaFoldDB" id="A0A8X7BQZ5"/>
<dbReference type="EMBL" id="BMAV01001958">
    <property type="protein sequence ID" value="GFY40530.1"/>
    <property type="molecule type" value="Genomic_DNA"/>
</dbReference>
<proteinExistence type="predicted"/>
<organism evidence="1 2">
    <name type="scientific">Trichonephila inaurata madagascariensis</name>
    <dbReference type="NCBI Taxonomy" id="2747483"/>
    <lineage>
        <taxon>Eukaryota</taxon>
        <taxon>Metazoa</taxon>
        <taxon>Ecdysozoa</taxon>
        <taxon>Arthropoda</taxon>
        <taxon>Chelicerata</taxon>
        <taxon>Arachnida</taxon>
        <taxon>Araneae</taxon>
        <taxon>Araneomorphae</taxon>
        <taxon>Entelegynae</taxon>
        <taxon>Araneoidea</taxon>
        <taxon>Nephilidae</taxon>
        <taxon>Trichonephila</taxon>
        <taxon>Trichonephila inaurata</taxon>
    </lineage>
</organism>
<dbReference type="Proteomes" id="UP000886998">
    <property type="component" value="Unassembled WGS sequence"/>
</dbReference>
<dbReference type="Gene3D" id="1.10.472.10">
    <property type="entry name" value="Cyclin-like"/>
    <property type="match status" value="2"/>
</dbReference>
<protein>
    <recommendedName>
        <fullName evidence="3">Cyclin N-terminal domain-containing protein</fullName>
    </recommendedName>
</protein>
<dbReference type="SUPFAM" id="SSF47954">
    <property type="entry name" value="Cyclin-like"/>
    <property type="match status" value="2"/>
</dbReference>
<dbReference type="InterPro" id="IPR036915">
    <property type="entry name" value="Cyclin-like_sf"/>
</dbReference>
<keyword evidence="2" id="KW-1185">Reference proteome</keyword>
<name>A0A8X7BQZ5_9ARAC</name>
<dbReference type="OrthoDB" id="6429074at2759"/>